<dbReference type="EMBL" id="AZBU02000002">
    <property type="protein sequence ID" value="TKR96529.1"/>
    <property type="molecule type" value="Genomic_DNA"/>
</dbReference>
<dbReference type="GO" id="GO:0005576">
    <property type="term" value="C:extracellular region"/>
    <property type="evidence" value="ECO:0007669"/>
    <property type="project" value="UniProtKB-SubCell"/>
</dbReference>
<dbReference type="AlphaFoldDB" id="A0A4U5PIR9"/>
<gene>
    <name evidence="7" type="ORF">L596_010532</name>
</gene>
<reference evidence="7 8" key="2">
    <citation type="journal article" date="2019" name="G3 (Bethesda)">
        <title>Hybrid Assembly of the Genome of the Entomopathogenic Nematode Steinernema carpocapsae Identifies the X-Chromosome.</title>
        <authorList>
            <person name="Serra L."/>
            <person name="Macchietto M."/>
            <person name="Macias-Munoz A."/>
            <person name="McGill C.J."/>
            <person name="Rodriguez I.M."/>
            <person name="Rodriguez B."/>
            <person name="Murad R."/>
            <person name="Mortazavi A."/>
        </authorList>
    </citation>
    <scope>NUCLEOTIDE SEQUENCE [LARGE SCALE GENOMIC DNA]</scope>
    <source>
        <strain evidence="7 8">ALL</strain>
    </source>
</reference>
<evidence type="ECO:0000256" key="1">
    <source>
        <dbReference type="ARBA" id="ARBA00004613"/>
    </source>
</evidence>
<keyword evidence="3" id="KW-0964">Secreted</keyword>
<evidence type="ECO:0000313" key="7">
    <source>
        <dbReference type="EMBL" id="TKR96529.1"/>
    </source>
</evidence>
<comment type="similarity">
    <text evidence="2">Belongs to the insulin family.</text>
</comment>
<keyword evidence="4 6" id="KW-0732">Signal</keyword>
<dbReference type="Gene3D" id="1.10.100.10">
    <property type="entry name" value="Insulin-like"/>
    <property type="match status" value="1"/>
</dbReference>
<evidence type="ECO:0000256" key="6">
    <source>
        <dbReference type="SAM" id="SignalP"/>
    </source>
</evidence>
<reference evidence="7 8" key="1">
    <citation type="journal article" date="2015" name="Genome Biol.">
        <title>Comparative genomics of Steinernema reveals deeply conserved gene regulatory networks.</title>
        <authorList>
            <person name="Dillman A.R."/>
            <person name="Macchietto M."/>
            <person name="Porter C.F."/>
            <person name="Rogers A."/>
            <person name="Williams B."/>
            <person name="Antoshechkin I."/>
            <person name="Lee M.M."/>
            <person name="Goodwin Z."/>
            <person name="Lu X."/>
            <person name="Lewis E.E."/>
            <person name="Goodrich-Blair H."/>
            <person name="Stock S.P."/>
            <person name="Adams B.J."/>
            <person name="Sternberg P.W."/>
            <person name="Mortazavi A."/>
        </authorList>
    </citation>
    <scope>NUCLEOTIDE SEQUENCE [LARGE SCALE GENOMIC DNA]</scope>
    <source>
        <strain evidence="7 8">ALL</strain>
    </source>
</reference>
<evidence type="ECO:0000256" key="5">
    <source>
        <dbReference type="ARBA" id="ARBA00023157"/>
    </source>
</evidence>
<dbReference type="SUPFAM" id="SSF56994">
    <property type="entry name" value="Insulin-like"/>
    <property type="match status" value="1"/>
</dbReference>
<proteinExistence type="inferred from homology"/>
<dbReference type="InterPro" id="IPR003235">
    <property type="entry name" value="Nem_insulin-like_b-type"/>
</dbReference>
<feature type="signal peptide" evidence="6">
    <location>
        <begin position="1"/>
        <end position="20"/>
    </location>
</feature>
<comment type="subcellular location">
    <subcellularLocation>
        <location evidence="1">Secreted</location>
    </subcellularLocation>
</comment>
<dbReference type="GO" id="GO:0005179">
    <property type="term" value="F:hormone activity"/>
    <property type="evidence" value="ECO:0007669"/>
    <property type="project" value="InterPro"/>
</dbReference>
<accession>A0A4U5PIR9</accession>
<organism evidence="7 8">
    <name type="scientific">Steinernema carpocapsae</name>
    <name type="common">Entomopathogenic nematode</name>
    <dbReference type="NCBI Taxonomy" id="34508"/>
    <lineage>
        <taxon>Eukaryota</taxon>
        <taxon>Metazoa</taxon>
        <taxon>Ecdysozoa</taxon>
        <taxon>Nematoda</taxon>
        <taxon>Chromadorea</taxon>
        <taxon>Rhabditida</taxon>
        <taxon>Tylenchina</taxon>
        <taxon>Panagrolaimomorpha</taxon>
        <taxon>Strongyloidoidea</taxon>
        <taxon>Steinernematidae</taxon>
        <taxon>Steinernema</taxon>
    </lineage>
</organism>
<feature type="chain" id="PRO_5020229542" description="INSulin related" evidence="6">
    <location>
        <begin position="21"/>
        <end position="108"/>
    </location>
</feature>
<sequence length="108" mass="12405">MMGPPLVLFLLLLGIVVVQSRHHPHPFEQNVDAPPARNVWEVVLLLGNHRRIKELFDNRKCGNHFLRAISETCENGFRETDLETAFTLIENCCQNSCPQHIIKEVVCF</sequence>
<evidence type="ECO:0000256" key="3">
    <source>
        <dbReference type="ARBA" id="ARBA00022525"/>
    </source>
</evidence>
<evidence type="ECO:0000256" key="2">
    <source>
        <dbReference type="ARBA" id="ARBA00009034"/>
    </source>
</evidence>
<comment type="caution">
    <text evidence="7">The sequence shown here is derived from an EMBL/GenBank/DDBJ whole genome shotgun (WGS) entry which is preliminary data.</text>
</comment>
<dbReference type="Proteomes" id="UP000298663">
    <property type="component" value="Unassembled WGS sequence"/>
</dbReference>
<keyword evidence="5" id="KW-1015">Disulfide bond</keyword>
<keyword evidence="8" id="KW-1185">Reference proteome</keyword>
<evidence type="ECO:0000256" key="4">
    <source>
        <dbReference type="ARBA" id="ARBA00022729"/>
    </source>
</evidence>
<evidence type="ECO:0008006" key="9">
    <source>
        <dbReference type="Google" id="ProtNLM"/>
    </source>
</evidence>
<dbReference type="Pfam" id="PF03488">
    <property type="entry name" value="Ins_beta"/>
    <property type="match status" value="1"/>
</dbReference>
<name>A0A4U5PIR9_STECR</name>
<protein>
    <recommendedName>
        <fullName evidence="9">INSulin related</fullName>
    </recommendedName>
</protein>
<evidence type="ECO:0000313" key="8">
    <source>
        <dbReference type="Proteomes" id="UP000298663"/>
    </source>
</evidence>
<dbReference type="InterPro" id="IPR036438">
    <property type="entry name" value="Insulin-like_sf"/>
</dbReference>